<protein>
    <submittedName>
        <fullName evidence="2">Uncharacterized protein</fullName>
    </submittedName>
</protein>
<evidence type="ECO:0000313" key="2">
    <source>
        <dbReference type="EMBL" id="KAK1359258.1"/>
    </source>
</evidence>
<accession>A0AAD8H2Y6</accession>
<evidence type="ECO:0000313" key="3">
    <source>
        <dbReference type="Proteomes" id="UP001237642"/>
    </source>
</evidence>
<comment type="caution">
    <text evidence="2">The sequence shown here is derived from an EMBL/GenBank/DDBJ whole genome shotgun (WGS) entry which is preliminary data.</text>
</comment>
<feature type="region of interest" description="Disordered" evidence="1">
    <location>
        <begin position="34"/>
        <end position="89"/>
    </location>
</feature>
<sequence>MLPLLKSVSSSATDAYLVFVDLYEGYEKLAQLRGEGTSVDSGPGDDSFDMFAKDDEKANVNPAPGESDLVSRSNSNDNNQPSESVNKYNNDNKVIKCRVFII</sequence>
<dbReference type="AlphaFoldDB" id="A0AAD8H2Y6"/>
<gene>
    <name evidence="2" type="ORF">POM88_043732</name>
</gene>
<proteinExistence type="predicted"/>
<name>A0AAD8H2Y6_9APIA</name>
<dbReference type="EMBL" id="JAUIZM010000010">
    <property type="protein sequence ID" value="KAK1359258.1"/>
    <property type="molecule type" value="Genomic_DNA"/>
</dbReference>
<dbReference type="Proteomes" id="UP001237642">
    <property type="component" value="Unassembled WGS sequence"/>
</dbReference>
<reference evidence="2" key="2">
    <citation type="submission" date="2023-05" db="EMBL/GenBank/DDBJ databases">
        <authorList>
            <person name="Schelkunov M.I."/>
        </authorList>
    </citation>
    <scope>NUCLEOTIDE SEQUENCE</scope>
    <source>
        <strain evidence="2">Hsosn_3</strain>
        <tissue evidence="2">Leaf</tissue>
    </source>
</reference>
<organism evidence="2 3">
    <name type="scientific">Heracleum sosnowskyi</name>
    <dbReference type="NCBI Taxonomy" id="360622"/>
    <lineage>
        <taxon>Eukaryota</taxon>
        <taxon>Viridiplantae</taxon>
        <taxon>Streptophyta</taxon>
        <taxon>Embryophyta</taxon>
        <taxon>Tracheophyta</taxon>
        <taxon>Spermatophyta</taxon>
        <taxon>Magnoliopsida</taxon>
        <taxon>eudicotyledons</taxon>
        <taxon>Gunneridae</taxon>
        <taxon>Pentapetalae</taxon>
        <taxon>asterids</taxon>
        <taxon>campanulids</taxon>
        <taxon>Apiales</taxon>
        <taxon>Apiaceae</taxon>
        <taxon>Apioideae</taxon>
        <taxon>apioid superclade</taxon>
        <taxon>Tordylieae</taxon>
        <taxon>Tordyliinae</taxon>
        <taxon>Heracleum</taxon>
    </lineage>
</organism>
<feature type="compositionally biased region" description="Polar residues" evidence="1">
    <location>
        <begin position="70"/>
        <end position="89"/>
    </location>
</feature>
<reference evidence="2" key="1">
    <citation type="submission" date="2023-02" db="EMBL/GenBank/DDBJ databases">
        <title>Genome of toxic invasive species Heracleum sosnowskyi carries increased number of genes despite the absence of recent whole-genome duplications.</title>
        <authorList>
            <person name="Schelkunov M."/>
            <person name="Shtratnikova V."/>
            <person name="Makarenko M."/>
            <person name="Klepikova A."/>
            <person name="Omelchenko D."/>
            <person name="Novikova G."/>
            <person name="Obukhova E."/>
            <person name="Bogdanov V."/>
            <person name="Penin A."/>
            <person name="Logacheva M."/>
        </authorList>
    </citation>
    <scope>NUCLEOTIDE SEQUENCE</scope>
    <source>
        <strain evidence="2">Hsosn_3</strain>
        <tissue evidence="2">Leaf</tissue>
    </source>
</reference>
<evidence type="ECO:0000256" key="1">
    <source>
        <dbReference type="SAM" id="MobiDB-lite"/>
    </source>
</evidence>
<keyword evidence="3" id="KW-1185">Reference proteome</keyword>